<proteinExistence type="predicted"/>
<dbReference type="RefSeq" id="WP_066474597.1">
    <property type="nucleotide sequence ID" value="NZ_CBCRUZ010000010.1"/>
</dbReference>
<dbReference type="EMBL" id="CP079105">
    <property type="protein sequence ID" value="QXQ14045.1"/>
    <property type="molecule type" value="Genomic_DNA"/>
</dbReference>
<reference evidence="1" key="1">
    <citation type="submission" date="2021-07" db="EMBL/GenBank/DDBJ databases">
        <title>Candidatus Kaistella beijingensis sp. nov. isolated from a municipal wastewater treatment plant is involved in sludge foaming.</title>
        <authorList>
            <person name="Song Y."/>
            <person name="Liu S.-J."/>
        </authorList>
    </citation>
    <scope>NUCLEOTIDE SEQUENCE</scope>
    <source>
        <strain evidence="1">DSM 43998</strain>
    </source>
</reference>
<evidence type="ECO:0000313" key="2">
    <source>
        <dbReference type="Proteomes" id="UP000887023"/>
    </source>
</evidence>
<gene>
    <name evidence="1" type="ORF">KV203_00815</name>
</gene>
<evidence type="ECO:0000313" key="1">
    <source>
        <dbReference type="EMBL" id="QXQ14045.1"/>
    </source>
</evidence>
<dbReference type="Proteomes" id="UP000887023">
    <property type="component" value="Chromosome"/>
</dbReference>
<organism evidence="1 2">
    <name type="scientific">Skermania pinensis</name>
    <dbReference type="NCBI Taxonomy" id="39122"/>
    <lineage>
        <taxon>Bacteria</taxon>
        <taxon>Bacillati</taxon>
        <taxon>Actinomycetota</taxon>
        <taxon>Actinomycetes</taxon>
        <taxon>Mycobacteriales</taxon>
        <taxon>Gordoniaceae</taxon>
        <taxon>Skermania</taxon>
    </lineage>
</organism>
<accession>A0ABX8SBT4</accession>
<name>A0ABX8SBT4_9ACTN</name>
<sequence length="80" mass="8765">MPSIDTQPISDAHDKIFESVIDALGDARDRILAVDALEKVPNAERVVDRSFDLLTKGLTKQHDFVEDLLARARTSSSTAA</sequence>
<protein>
    <submittedName>
        <fullName evidence="1">Uncharacterized protein</fullName>
    </submittedName>
</protein>
<keyword evidence="2" id="KW-1185">Reference proteome</keyword>